<dbReference type="PANTHER" id="PTHR24321">
    <property type="entry name" value="DEHYDROGENASES, SHORT CHAIN"/>
    <property type="match status" value="1"/>
</dbReference>
<dbReference type="GO" id="GO:0016491">
    <property type="term" value="F:oxidoreductase activity"/>
    <property type="evidence" value="ECO:0007669"/>
    <property type="project" value="UniProtKB-KW"/>
</dbReference>
<dbReference type="Proteomes" id="UP000551848">
    <property type="component" value="Unassembled WGS sequence"/>
</dbReference>
<keyword evidence="2" id="KW-0560">Oxidoreductase</keyword>
<dbReference type="CDD" id="cd05233">
    <property type="entry name" value="SDR_c"/>
    <property type="match status" value="1"/>
</dbReference>
<accession>A0A838Y5T3</accession>
<gene>
    <name evidence="3" type="ORF">H2072_02775</name>
</gene>
<dbReference type="PANTHER" id="PTHR24321:SF8">
    <property type="entry name" value="ESTRADIOL 17-BETA-DEHYDROGENASE 8-RELATED"/>
    <property type="match status" value="1"/>
</dbReference>
<dbReference type="PROSITE" id="PS00061">
    <property type="entry name" value="ADH_SHORT"/>
    <property type="match status" value="1"/>
</dbReference>
<evidence type="ECO:0000313" key="4">
    <source>
        <dbReference type="Proteomes" id="UP000551848"/>
    </source>
</evidence>
<dbReference type="Gene3D" id="3.40.50.720">
    <property type="entry name" value="NAD(P)-binding Rossmann-like Domain"/>
    <property type="match status" value="1"/>
</dbReference>
<dbReference type="InterPro" id="IPR036291">
    <property type="entry name" value="NAD(P)-bd_dom_sf"/>
</dbReference>
<evidence type="ECO:0000256" key="1">
    <source>
        <dbReference type="ARBA" id="ARBA00006484"/>
    </source>
</evidence>
<name>A0A838Y5T3_9GAMM</name>
<comment type="caution">
    <text evidence="3">The sequence shown here is derived from an EMBL/GenBank/DDBJ whole genome shotgun (WGS) entry which is preliminary data.</text>
</comment>
<organism evidence="3 4">
    <name type="scientific">SAR86 cluster bacterium</name>
    <dbReference type="NCBI Taxonomy" id="2030880"/>
    <lineage>
        <taxon>Bacteria</taxon>
        <taxon>Pseudomonadati</taxon>
        <taxon>Pseudomonadota</taxon>
        <taxon>Gammaproteobacteria</taxon>
        <taxon>SAR86 cluster</taxon>
    </lineage>
</organism>
<dbReference type="PRINTS" id="PR00080">
    <property type="entry name" value="SDRFAMILY"/>
</dbReference>
<comment type="similarity">
    <text evidence="1">Belongs to the short-chain dehydrogenases/reductases (SDR) family.</text>
</comment>
<dbReference type="SUPFAM" id="SSF51735">
    <property type="entry name" value="NAD(P)-binding Rossmann-fold domains"/>
    <property type="match status" value="1"/>
</dbReference>
<dbReference type="Pfam" id="PF13561">
    <property type="entry name" value="adh_short_C2"/>
    <property type="match status" value="1"/>
</dbReference>
<dbReference type="EMBL" id="JACETL010000026">
    <property type="protein sequence ID" value="MBA4692653.1"/>
    <property type="molecule type" value="Genomic_DNA"/>
</dbReference>
<dbReference type="InterPro" id="IPR002347">
    <property type="entry name" value="SDR_fam"/>
</dbReference>
<proteinExistence type="inferred from homology"/>
<dbReference type="AlphaFoldDB" id="A0A838Y5T3"/>
<sequence length="254" mass="27444">MSTNKPQPLAVITGGASGIGLGAVKRFLKEGYEVLSLDANKEAGDKSINDLKSDTCKVNFIHCDITNHSQIESIFNALLEEKRPAKVLINCAGISPALNPLHEYSVDEWLRTIDINLHGTFYACREFLKLATAMNIEEGSIVNVASIMGTRASAAQASYGASKHAVVGLTKSIAQDYATMNIRANAIGPGVIDTPMNTELMKDENVMQYLLQRVPMKRVASADEVANLIYFLASSEASYITGSYYPIDGGYLAS</sequence>
<reference evidence="3 4" key="1">
    <citation type="submission" date="2020-06" db="EMBL/GenBank/DDBJ databases">
        <title>Dysbiosis in marine aquaculture revealed through microbiome analysis: reverse ecology for environmental sustainability.</title>
        <authorList>
            <person name="Haro-Moreno J.M."/>
            <person name="Coutinho F.H."/>
            <person name="Zaragoza-Solas A."/>
            <person name="Picazo A."/>
            <person name="Almagro-Moreno S."/>
            <person name="Lopez-Perez M."/>
        </authorList>
    </citation>
    <scope>NUCLEOTIDE SEQUENCE [LARGE SCALE GENOMIC DNA]</scope>
    <source>
        <strain evidence="3">MCMED-G41</strain>
    </source>
</reference>
<evidence type="ECO:0000313" key="3">
    <source>
        <dbReference type="EMBL" id="MBA4692653.1"/>
    </source>
</evidence>
<dbReference type="FunFam" id="3.40.50.720:FF:000084">
    <property type="entry name" value="Short-chain dehydrogenase reductase"/>
    <property type="match status" value="1"/>
</dbReference>
<protein>
    <submittedName>
        <fullName evidence="3">SDR family oxidoreductase</fullName>
    </submittedName>
</protein>
<evidence type="ECO:0000256" key="2">
    <source>
        <dbReference type="ARBA" id="ARBA00023002"/>
    </source>
</evidence>
<dbReference type="InterPro" id="IPR020904">
    <property type="entry name" value="Sc_DH/Rdtase_CS"/>
</dbReference>
<dbReference type="PRINTS" id="PR00081">
    <property type="entry name" value="GDHRDH"/>
</dbReference>